<name>A0ABR2PR62_9ROSI</name>
<dbReference type="EMBL" id="JBBPBN010000053">
    <property type="protein sequence ID" value="KAK8990782.1"/>
    <property type="molecule type" value="Genomic_DNA"/>
</dbReference>
<protein>
    <submittedName>
        <fullName evidence="1">Uncharacterized protein</fullName>
    </submittedName>
</protein>
<dbReference type="Proteomes" id="UP001396334">
    <property type="component" value="Unassembled WGS sequence"/>
</dbReference>
<keyword evidence="2" id="KW-1185">Reference proteome</keyword>
<reference evidence="1 2" key="1">
    <citation type="journal article" date="2024" name="G3 (Bethesda)">
        <title>Genome assembly of Hibiscus sabdariffa L. provides insights into metabolisms of medicinal natural products.</title>
        <authorList>
            <person name="Kim T."/>
        </authorList>
    </citation>
    <scope>NUCLEOTIDE SEQUENCE [LARGE SCALE GENOMIC DNA]</scope>
    <source>
        <strain evidence="1">TK-2024</strain>
        <tissue evidence="1">Old leaves</tissue>
    </source>
</reference>
<gene>
    <name evidence="1" type="ORF">V6N11_028743</name>
</gene>
<organism evidence="1 2">
    <name type="scientific">Hibiscus sabdariffa</name>
    <name type="common">roselle</name>
    <dbReference type="NCBI Taxonomy" id="183260"/>
    <lineage>
        <taxon>Eukaryota</taxon>
        <taxon>Viridiplantae</taxon>
        <taxon>Streptophyta</taxon>
        <taxon>Embryophyta</taxon>
        <taxon>Tracheophyta</taxon>
        <taxon>Spermatophyta</taxon>
        <taxon>Magnoliopsida</taxon>
        <taxon>eudicotyledons</taxon>
        <taxon>Gunneridae</taxon>
        <taxon>Pentapetalae</taxon>
        <taxon>rosids</taxon>
        <taxon>malvids</taxon>
        <taxon>Malvales</taxon>
        <taxon>Malvaceae</taxon>
        <taxon>Malvoideae</taxon>
        <taxon>Hibiscus</taxon>
    </lineage>
</organism>
<proteinExistence type="predicted"/>
<evidence type="ECO:0000313" key="2">
    <source>
        <dbReference type="Proteomes" id="UP001396334"/>
    </source>
</evidence>
<comment type="caution">
    <text evidence="1">The sequence shown here is derived from an EMBL/GenBank/DDBJ whole genome shotgun (WGS) entry which is preliminary data.</text>
</comment>
<accession>A0ABR2PR62</accession>
<sequence>MLPSVALTTSARYISRSCPTIFQSFLFALFLVFLASCFLVFSQTLSTAAAMATSSSSSAQGLPSRFSSAAIRECYYNIVAAKNRWEEQGFMFDDGLENYGLEPIIYKRLNDLRWLRF</sequence>
<evidence type="ECO:0000313" key="1">
    <source>
        <dbReference type="EMBL" id="KAK8990782.1"/>
    </source>
</evidence>